<keyword evidence="5 7" id="KW-1133">Transmembrane helix</keyword>
<dbReference type="InterPro" id="IPR005769">
    <property type="entry name" value="PhnE/PtxC"/>
</dbReference>
<comment type="similarity">
    <text evidence="7">Belongs to the binding-protein-dependent transport system permease family.</text>
</comment>
<proteinExistence type="inferred from homology"/>
<evidence type="ECO:0000256" key="1">
    <source>
        <dbReference type="ARBA" id="ARBA00004651"/>
    </source>
</evidence>
<dbReference type="PANTHER" id="PTHR30043">
    <property type="entry name" value="PHOSPHONATES TRANSPORT SYSTEM PERMEASE PROTEIN"/>
    <property type="match status" value="1"/>
</dbReference>
<dbReference type="PROSITE" id="PS50928">
    <property type="entry name" value="ABC_TM1"/>
    <property type="match status" value="1"/>
</dbReference>
<sequence length="251" mass="26272">MRLSTFAVLLGLLALVIASFWSLDLQWAALLGPEALASMGRFASSFFPPETAPAFLAKTGWALLETLAMSAIGTALAVGGGLLLALPAAGTGVARAAARLVLNALRSVPELVWASLLLILSGLGPLPGTLALALHTSGVLGRLFAESFENASPEVALALRQRGVGAGRVWLFATLPQTLPQLVSYTLYRWENNIRAASVLGVVGAGGLGQMLSYHLGLFQMHETCTVLIAMIALVGLVDALSWAARRMLTQ</sequence>
<dbReference type="Pfam" id="PF00528">
    <property type="entry name" value="BPD_transp_1"/>
    <property type="match status" value="1"/>
</dbReference>
<dbReference type="InterPro" id="IPR000515">
    <property type="entry name" value="MetI-like"/>
</dbReference>
<protein>
    <submittedName>
        <fullName evidence="9">Phosphonate transport system permease protein</fullName>
    </submittedName>
</protein>
<evidence type="ECO:0000256" key="5">
    <source>
        <dbReference type="ARBA" id="ARBA00022989"/>
    </source>
</evidence>
<evidence type="ECO:0000256" key="3">
    <source>
        <dbReference type="ARBA" id="ARBA00022475"/>
    </source>
</evidence>
<accession>A0ABU1YRE8</accession>
<dbReference type="Gene3D" id="1.10.3720.10">
    <property type="entry name" value="MetI-like"/>
    <property type="match status" value="1"/>
</dbReference>
<comment type="caution">
    <text evidence="9">The sequence shown here is derived from an EMBL/GenBank/DDBJ whole genome shotgun (WGS) entry which is preliminary data.</text>
</comment>
<reference evidence="9 10" key="1">
    <citation type="submission" date="2023-07" db="EMBL/GenBank/DDBJ databases">
        <title>Sorghum-associated microbial communities from plants grown in Nebraska, USA.</title>
        <authorList>
            <person name="Schachtman D."/>
        </authorList>
    </citation>
    <scope>NUCLEOTIDE SEQUENCE [LARGE SCALE GENOMIC DNA]</scope>
    <source>
        <strain evidence="9 10">BE314</strain>
    </source>
</reference>
<comment type="subcellular location">
    <subcellularLocation>
        <location evidence="1 7">Cell membrane</location>
        <topology evidence="1 7">Multi-pass membrane protein</topology>
    </subcellularLocation>
</comment>
<feature type="transmembrane region" description="Helical" evidence="7">
    <location>
        <begin position="111"/>
        <end position="134"/>
    </location>
</feature>
<feature type="domain" description="ABC transmembrane type-1" evidence="8">
    <location>
        <begin position="63"/>
        <end position="242"/>
    </location>
</feature>
<feature type="transmembrane region" description="Helical" evidence="7">
    <location>
        <begin position="194"/>
        <end position="214"/>
    </location>
</feature>
<keyword evidence="4 7" id="KW-0812">Transmembrane</keyword>
<dbReference type="SUPFAM" id="SSF161098">
    <property type="entry name" value="MetI-like"/>
    <property type="match status" value="1"/>
</dbReference>
<organism evidence="9 10">
    <name type="scientific">Roseateles saccharophilus</name>
    <name type="common">Pseudomonas saccharophila</name>
    <dbReference type="NCBI Taxonomy" id="304"/>
    <lineage>
        <taxon>Bacteria</taxon>
        <taxon>Pseudomonadati</taxon>
        <taxon>Pseudomonadota</taxon>
        <taxon>Betaproteobacteria</taxon>
        <taxon>Burkholderiales</taxon>
        <taxon>Sphaerotilaceae</taxon>
        <taxon>Roseateles</taxon>
    </lineage>
</organism>
<keyword evidence="2 7" id="KW-0813">Transport</keyword>
<dbReference type="Proteomes" id="UP001180453">
    <property type="component" value="Unassembled WGS sequence"/>
</dbReference>
<evidence type="ECO:0000256" key="2">
    <source>
        <dbReference type="ARBA" id="ARBA00022448"/>
    </source>
</evidence>
<name>A0ABU1YRE8_ROSSA</name>
<dbReference type="InterPro" id="IPR035906">
    <property type="entry name" value="MetI-like_sf"/>
</dbReference>
<evidence type="ECO:0000256" key="7">
    <source>
        <dbReference type="RuleBase" id="RU363032"/>
    </source>
</evidence>
<dbReference type="PANTHER" id="PTHR30043:SF1">
    <property type="entry name" value="ABC TRANSPORT SYSTEM PERMEASE PROTEIN P69"/>
    <property type="match status" value="1"/>
</dbReference>
<feature type="transmembrane region" description="Helical" evidence="7">
    <location>
        <begin position="67"/>
        <end position="90"/>
    </location>
</feature>
<dbReference type="NCBIfam" id="TIGR01097">
    <property type="entry name" value="PhnE"/>
    <property type="match status" value="1"/>
</dbReference>
<evidence type="ECO:0000313" key="9">
    <source>
        <dbReference type="EMBL" id="MDR7271428.1"/>
    </source>
</evidence>
<evidence type="ECO:0000259" key="8">
    <source>
        <dbReference type="PROSITE" id="PS50928"/>
    </source>
</evidence>
<evidence type="ECO:0000313" key="10">
    <source>
        <dbReference type="Proteomes" id="UP001180453"/>
    </source>
</evidence>
<dbReference type="RefSeq" id="WP_310268635.1">
    <property type="nucleotide sequence ID" value="NZ_JAVDXU010000003.1"/>
</dbReference>
<keyword evidence="3" id="KW-1003">Cell membrane</keyword>
<keyword evidence="10" id="KW-1185">Reference proteome</keyword>
<keyword evidence="6 7" id="KW-0472">Membrane</keyword>
<evidence type="ECO:0000256" key="4">
    <source>
        <dbReference type="ARBA" id="ARBA00022692"/>
    </source>
</evidence>
<dbReference type="EMBL" id="JAVDXU010000003">
    <property type="protein sequence ID" value="MDR7271428.1"/>
    <property type="molecule type" value="Genomic_DNA"/>
</dbReference>
<gene>
    <name evidence="9" type="ORF">J2X20_004096</name>
</gene>
<evidence type="ECO:0000256" key="6">
    <source>
        <dbReference type="ARBA" id="ARBA00023136"/>
    </source>
</evidence>
<feature type="transmembrane region" description="Helical" evidence="7">
    <location>
        <begin position="226"/>
        <end position="245"/>
    </location>
</feature>